<dbReference type="PROSITE" id="PS50011">
    <property type="entry name" value="PROTEIN_KINASE_DOM"/>
    <property type="match status" value="1"/>
</dbReference>
<protein>
    <recommendedName>
        <fullName evidence="3 16">Guanylate cyclase</fullName>
        <ecNumber evidence="3 16">4.6.1.2</ecNumber>
    </recommendedName>
</protein>
<dbReference type="GO" id="GO:0005886">
    <property type="term" value="C:plasma membrane"/>
    <property type="evidence" value="ECO:0000318"/>
    <property type="project" value="GO_Central"/>
</dbReference>
<dbReference type="Gene3D" id="1.10.510.10">
    <property type="entry name" value="Transferase(Phosphotransferase) domain 1"/>
    <property type="match status" value="1"/>
</dbReference>
<dbReference type="SMART" id="SM00044">
    <property type="entry name" value="CYCc"/>
    <property type="match status" value="1"/>
</dbReference>
<dbReference type="InterPro" id="IPR028082">
    <property type="entry name" value="Peripla_BP_I"/>
</dbReference>
<organism evidence="22 23">
    <name type="scientific">Caenorhabditis briggsae</name>
    <dbReference type="NCBI Taxonomy" id="6238"/>
    <lineage>
        <taxon>Eukaryota</taxon>
        <taxon>Metazoa</taxon>
        <taxon>Ecdysozoa</taxon>
        <taxon>Nematoda</taxon>
        <taxon>Chromadorea</taxon>
        <taxon>Rhabditida</taxon>
        <taxon>Rhabditina</taxon>
        <taxon>Rhabditomorpha</taxon>
        <taxon>Rhabditoidea</taxon>
        <taxon>Rhabditidae</taxon>
        <taxon>Peloderinae</taxon>
        <taxon>Caenorhabditis</taxon>
    </lineage>
</organism>
<dbReference type="InterPro" id="IPR011009">
    <property type="entry name" value="Kinase-like_dom_sf"/>
</dbReference>
<proteinExistence type="inferred from homology"/>
<dbReference type="EMBL" id="HE601321">
    <property type="protein sequence ID" value="CAP36770.2"/>
    <property type="molecule type" value="Genomic_DNA"/>
</dbReference>
<evidence type="ECO:0000256" key="18">
    <source>
        <dbReference type="SAM" id="Phobius"/>
    </source>
</evidence>
<accession>A8XVV1</accession>
<dbReference type="GO" id="GO:0007168">
    <property type="term" value="P:receptor guanylyl cyclase signaling pathway"/>
    <property type="evidence" value="ECO:0000318"/>
    <property type="project" value="GO_Central"/>
</dbReference>
<dbReference type="GO" id="GO:0004672">
    <property type="term" value="F:protein kinase activity"/>
    <property type="evidence" value="ECO:0007669"/>
    <property type="project" value="InterPro"/>
</dbReference>
<dbReference type="GO" id="GO:0004383">
    <property type="term" value="F:guanylate cyclase activity"/>
    <property type="evidence" value="ECO:0000318"/>
    <property type="project" value="GO_Central"/>
</dbReference>
<dbReference type="InParanoid" id="A8XVV1"/>
<evidence type="ECO:0000256" key="10">
    <source>
        <dbReference type="ARBA" id="ARBA00023136"/>
    </source>
</evidence>
<evidence type="ECO:0000256" key="6">
    <source>
        <dbReference type="ARBA" id="ARBA00022741"/>
    </source>
</evidence>
<keyword evidence="4" id="KW-1003">Cell membrane</keyword>
<dbReference type="InterPro" id="IPR000719">
    <property type="entry name" value="Prot_kinase_dom"/>
</dbReference>
<evidence type="ECO:0000313" key="23">
    <source>
        <dbReference type="Proteomes" id="UP000008549"/>
    </source>
</evidence>
<reference evidence="22 23" key="2">
    <citation type="journal article" date="2011" name="PLoS Genet.">
        <title>Caenorhabditis briggsae recombinant inbred line genotypes reveal inter-strain incompatibility and the evolution of recombination.</title>
        <authorList>
            <person name="Ross J.A."/>
            <person name="Koboldt D.C."/>
            <person name="Staisch J.E."/>
            <person name="Chamberlin H.M."/>
            <person name="Gupta B.P."/>
            <person name="Miller R.D."/>
            <person name="Baird S.E."/>
            <person name="Haag E.S."/>
        </authorList>
    </citation>
    <scope>NUCLEOTIDE SEQUENCE [LARGE SCALE GENOMIC DNA]</scope>
    <source>
        <strain evidence="22 23">AF16</strain>
    </source>
</reference>
<keyword evidence="14 16" id="KW-0141">cGMP biosynthesis</keyword>
<dbReference type="GO" id="GO:0035556">
    <property type="term" value="P:intracellular signal transduction"/>
    <property type="evidence" value="ECO:0007669"/>
    <property type="project" value="InterPro"/>
</dbReference>
<evidence type="ECO:0000313" key="24">
    <source>
        <dbReference type="WormBase" id="CBG19543"/>
    </source>
</evidence>
<dbReference type="eggNOG" id="KOG1023">
    <property type="taxonomic scope" value="Eukaryota"/>
</dbReference>
<evidence type="ECO:0000313" key="22">
    <source>
        <dbReference type="EMBL" id="CAP36770.2"/>
    </source>
</evidence>
<dbReference type="Gene3D" id="6.10.250.780">
    <property type="match status" value="1"/>
</dbReference>
<evidence type="ECO:0000259" key="20">
    <source>
        <dbReference type="PROSITE" id="PS50011"/>
    </source>
</evidence>
<dbReference type="SUPFAM" id="SSF53822">
    <property type="entry name" value="Periplasmic binding protein-like I"/>
    <property type="match status" value="1"/>
</dbReference>
<feature type="chain" id="PRO_5002733768" description="Guanylate cyclase" evidence="19">
    <location>
        <begin position="18"/>
        <end position="1193"/>
    </location>
</feature>
<evidence type="ECO:0000259" key="21">
    <source>
        <dbReference type="PROSITE" id="PS50125"/>
    </source>
</evidence>
<evidence type="ECO:0000256" key="5">
    <source>
        <dbReference type="ARBA" id="ARBA00022692"/>
    </source>
</evidence>
<evidence type="ECO:0000256" key="7">
    <source>
        <dbReference type="ARBA" id="ARBA00022840"/>
    </source>
</evidence>
<dbReference type="FunFam" id="3.40.50.2300:FF:000683">
    <property type="entry name" value="Receptor-type guanylate cyclase gcy-21"/>
    <property type="match status" value="1"/>
</dbReference>
<keyword evidence="10 18" id="KW-0472">Membrane</keyword>
<dbReference type="InterPro" id="IPR001828">
    <property type="entry name" value="ANF_lig-bd_rcpt"/>
</dbReference>
<dbReference type="InterPro" id="IPR001054">
    <property type="entry name" value="A/G_cyclase"/>
</dbReference>
<keyword evidence="7" id="KW-0067">ATP-binding</keyword>
<keyword evidence="6" id="KW-0547">Nucleotide-binding</keyword>
<feature type="domain" description="Protein kinase" evidence="20">
    <location>
        <begin position="590"/>
        <end position="885"/>
    </location>
</feature>
<evidence type="ECO:0000256" key="4">
    <source>
        <dbReference type="ARBA" id="ARBA00022475"/>
    </source>
</evidence>
<keyword evidence="13 15" id="KW-0456">Lyase</keyword>
<dbReference type="PROSITE" id="PS50125">
    <property type="entry name" value="GUANYLATE_CYCLASE_2"/>
    <property type="match status" value="1"/>
</dbReference>
<evidence type="ECO:0000256" key="8">
    <source>
        <dbReference type="ARBA" id="ARBA00022989"/>
    </source>
</evidence>
<dbReference type="PANTHER" id="PTHR11920">
    <property type="entry name" value="GUANYLYL CYCLASE"/>
    <property type="match status" value="1"/>
</dbReference>
<dbReference type="AlphaFoldDB" id="A8XVV1"/>
<dbReference type="CDD" id="cd07302">
    <property type="entry name" value="CHD"/>
    <property type="match status" value="1"/>
</dbReference>
<dbReference type="HOGENOM" id="CLU_001072_1_2_1"/>
<evidence type="ECO:0000256" key="11">
    <source>
        <dbReference type="ARBA" id="ARBA00023170"/>
    </source>
</evidence>
<keyword evidence="11" id="KW-0675">Receptor</keyword>
<evidence type="ECO:0000256" key="2">
    <source>
        <dbReference type="ARBA" id="ARBA00004251"/>
    </source>
</evidence>
<dbReference type="Gene3D" id="3.40.50.2300">
    <property type="match status" value="2"/>
</dbReference>
<evidence type="ECO:0000256" key="16">
    <source>
        <dbReference type="RuleBase" id="RU003431"/>
    </source>
</evidence>
<dbReference type="FunFam" id="1.10.510.10:FF:001055">
    <property type="entry name" value="Guanylate cyclase"/>
    <property type="match status" value="1"/>
</dbReference>
<keyword evidence="8 18" id="KW-1133">Transmembrane helix</keyword>
<dbReference type="InterPro" id="IPR029787">
    <property type="entry name" value="Nucleotide_cyclase"/>
</dbReference>
<dbReference type="FunCoup" id="A8XVV1">
    <property type="interactions" value="81"/>
</dbReference>
<dbReference type="Pfam" id="PF07714">
    <property type="entry name" value="PK_Tyr_Ser-Thr"/>
    <property type="match status" value="1"/>
</dbReference>
<sequence length="1193" mass="134179">MVFLLLFLLFFPNVVWNFDKIELEDIIIYFPLKVDYLAPFGCATGTSCDDEGAGYIPSAMEIALDRINANKDLEVFHNLSVNYVDTSKIAGPMAARNAAVNNTTMAVMGLSRDCYIQSTVLNINAKIGISDICEMDLSSVKGFDQTTVLMNSQTNSLAKSVVYFLTKYNWKKVALVSPSTTLSAFDSRVRSDLLDALTVNKIDIQVDSRLDPMADFTEKVKDDAQKARIFIICDFSSNANLLRNYLFKLGELNKMQSGEYFVIGYIAYNNNYQWLEASSRDQRLLHLGSMDINDYNLTENDLHEVYKNFIVLTDGPPPAEPNSTWEEIKNQVTEKKAMKVCPPFCNTSISEKVVPRWDRIKLLFDGVQYLADATNDALRVGSNIYQSSIFYEYMISRQINSVTGVTEYVDGFGAIVGSMQVYYHFSSSNRNAYGLFPCARLGQTSLKNTQWALIDYSEGLSIDFVNKSAPKDTPDCGFYGENCGPATNNTFIIVISVGVAILIGLAIAAAFLYKRYRYERKLHSLFFMIDRNQIILKKHTNLMSQASLRSMASIHGSFAAASQTLRDSHFFIEDYGNHPPQDSSQMSSIFHTGSTARANPFGQFPGFGVSPGNSEDEKWHQLKEFGVGLFEGRMIGLKRIYRTDVELTRNVRLEIAQLLEATNSNTLEFVGMVIHSPDVFLVHELAQRGSLKDILDNEDMALDDVFRSQMTKDIIAGLEYLHSSPIGCHGRLKSTNCLIDGRWMVRLSSFGLREMRSEEEWQREEGVQEGKDDLWTAPELLRWSTGLGQCGHLLVQKADVYSLSIVLYELFGRLGPWGDEPMEPREIVSCVKRLPSSGKKVFRPDLAVIKEAPQIVRDTVAAAWTEEPLDRPSLFQIKRKLKPLTVGLKRTIMDNMVSIIEKLTDKLERDIAERNEELEREKEKSEMLLKMMLPEVVADSLKLGSNVSAESFESVTVFFSDCPGFVEMSATSKPIDIVNFLNDLYTVFDRIIDQFDVYKVETIADAYMVASGLPVPNGNHHAGEIASLGLALLSAIDAFKIRHLPNEKVRLRIGMNSGPCVAGVVGLKMPRYCLFGDTVNTASRMESNGIREFSDSTVFKSLELGCQISDHLKNFGGSLRINCSESAKQVLDQLGGYVMEERGIVEMKGKGKQMTYFVRGEDSELRRERIIRERVKFASLKKAKIQEKTYDFE</sequence>
<keyword evidence="5 18" id="KW-0812">Transmembrane</keyword>
<keyword evidence="19" id="KW-0732">Signal</keyword>
<dbReference type="OMA" id="DQTTVLM"/>
<dbReference type="Pfam" id="PF01094">
    <property type="entry name" value="ANF_receptor"/>
    <property type="match status" value="1"/>
</dbReference>
<comment type="catalytic activity">
    <reaction evidence="1 16">
        <text>GTP = 3',5'-cyclic GMP + diphosphate</text>
        <dbReference type="Rhea" id="RHEA:13665"/>
        <dbReference type="ChEBI" id="CHEBI:33019"/>
        <dbReference type="ChEBI" id="CHEBI:37565"/>
        <dbReference type="ChEBI" id="CHEBI:57746"/>
        <dbReference type="EC" id="4.6.1.2"/>
    </reaction>
</comment>
<feature type="transmembrane region" description="Helical" evidence="18">
    <location>
        <begin position="491"/>
        <end position="513"/>
    </location>
</feature>
<evidence type="ECO:0000256" key="15">
    <source>
        <dbReference type="RuleBase" id="RU000405"/>
    </source>
</evidence>
<evidence type="ECO:0000256" key="17">
    <source>
        <dbReference type="SAM" id="Coils"/>
    </source>
</evidence>
<keyword evidence="23" id="KW-1185">Reference proteome</keyword>
<dbReference type="Pfam" id="PF00211">
    <property type="entry name" value="Guanylate_cyc"/>
    <property type="match status" value="1"/>
</dbReference>
<evidence type="ECO:0000256" key="14">
    <source>
        <dbReference type="ARBA" id="ARBA00023293"/>
    </source>
</evidence>
<dbReference type="PROSITE" id="PS00452">
    <property type="entry name" value="GUANYLATE_CYCLASE_1"/>
    <property type="match status" value="1"/>
</dbReference>
<dbReference type="GO" id="GO:0001653">
    <property type="term" value="F:peptide receptor activity"/>
    <property type="evidence" value="ECO:0000318"/>
    <property type="project" value="GO_Central"/>
</dbReference>
<dbReference type="InterPro" id="IPR050401">
    <property type="entry name" value="Cyclic_nucleotide_synthase"/>
</dbReference>
<dbReference type="GO" id="GO:0005524">
    <property type="term" value="F:ATP binding"/>
    <property type="evidence" value="ECO:0007669"/>
    <property type="project" value="UniProtKB-KW"/>
</dbReference>
<dbReference type="STRING" id="6238.A8XVV1"/>
<dbReference type="Gene3D" id="3.30.70.1230">
    <property type="entry name" value="Nucleotide cyclase"/>
    <property type="match status" value="1"/>
</dbReference>
<gene>
    <name evidence="24" type="primary">gcy-21</name>
    <name evidence="22" type="synonym">Cbr-gcy-15</name>
    <name evidence="24" type="synonym">gcy-15</name>
    <name evidence="24" type="ORF">CBG19543</name>
    <name evidence="22" type="ORF">CBG_19543</name>
</gene>
<feature type="coiled-coil region" evidence="17">
    <location>
        <begin position="900"/>
        <end position="931"/>
    </location>
</feature>
<evidence type="ECO:0000256" key="1">
    <source>
        <dbReference type="ARBA" id="ARBA00001436"/>
    </source>
</evidence>
<evidence type="ECO:0000256" key="13">
    <source>
        <dbReference type="ARBA" id="ARBA00023239"/>
    </source>
</evidence>
<evidence type="ECO:0000256" key="12">
    <source>
        <dbReference type="ARBA" id="ARBA00023180"/>
    </source>
</evidence>
<dbReference type="WormBase" id="CBG19543">
    <property type="protein sequence ID" value="CBP43558"/>
    <property type="gene ID" value="WBGene00038741"/>
    <property type="gene designation" value="Cbr-gcy-21"/>
</dbReference>
<dbReference type="Proteomes" id="UP000008549">
    <property type="component" value="Unassembled WGS sequence"/>
</dbReference>
<dbReference type="PANTHER" id="PTHR11920:SF436">
    <property type="entry name" value="RECEPTOR-TYPE GUANYLATE CYCLASE GCY-15-RELATED"/>
    <property type="match status" value="1"/>
</dbReference>
<evidence type="ECO:0000256" key="3">
    <source>
        <dbReference type="ARBA" id="ARBA00012202"/>
    </source>
</evidence>
<dbReference type="InterPro" id="IPR018297">
    <property type="entry name" value="A/G_cyclase_CS"/>
</dbReference>
<dbReference type="EC" id="4.6.1.2" evidence="3 16"/>
<dbReference type="GO" id="GO:0006182">
    <property type="term" value="P:cGMP biosynthetic process"/>
    <property type="evidence" value="ECO:0000318"/>
    <property type="project" value="GO_Central"/>
</dbReference>
<feature type="signal peptide" evidence="19">
    <location>
        <begin position="1"/>
        <end position="17"/>
    </location>
</feature>
<dbReference type="SUPFAM" id="SSF56112">
    <property type="entry name" value="Protein kinase-like (PK-like)"/>
    <property type="match status" value="1"/>
</dbReference>
<reference evidence="22 23" key="1">
    <citation type="journal article" date="2003" name="PLoS Biol.">
        <title>The genome sequence of Caenorhabditis briggsae: a platform for comparative genomics.</title>
        <authorList>
            <person name="Stein L.D."/>
            <person name="Bao Z."/>
            <person name="Blasiar D."/>
            <person name="Blumenthal T."/>
            <person name="Brent M.R."/>
            <person name="Chen N."/>
            <person name="Chinwalla A."/>
            <person name="Clarke L."/>
            <person name="Clee C."/>
            <person name="Coghlan A."/>
            <person name="Coulson A."/>
            <person name="D'Eustachio P."/>
            <person name="Fitch D.H."/>
            <person name="Fulton L.A."/>
            <person name="Fulton R.E."/>
            <person name="Griffiths-Jones S."/>
            <person name="Harris T.W."/>
            <person name="Hillier L.W."/>
            <person name="Kamath R."/>
            <person name="Kuwabara P.E."/>
            <person name="Mardis E.R."/>
            <person name="Marra M.A."/>
            <person name="Miner T.L."/>
            <person name="Minx P."/>
            <person name="Mullikin J.C."/>
            <person name="Plumb R.W."/>
            <person name="Rogers J."/>
            <person name="Schein J.E."/>
            <person name="Sohrmann M."/>
            <person name="Spieth J."/>
            <person name="Stajich J.E."/>
            <person name="Wei C."/>
            <person name="Willey D."/>
            <person name="Wilson R.K."/>
            <person name="Durbin R."/>
            <person name="Waterston R.H."/>
        </authorList>
    </citation>
    <scope>NUCLEOTIDE SEQUENCE [LARGE SCALE GENOMIC DNA]</scope>
    <source>
        <strain evidence="22 23">AF16</strain>
    </source>
</reference>
<comment type="subcellular location">
    <subcellularLocation>
        <location evidence="2">Cell membrane</location>
        <topology evidence="2">Single-pass type I membrane protein</topology>
    </subcellularLocation>
</comment>
<feature type="domain" description="Guanylate cyclase" evidence="21">
    <location>
        <begin position="956"/>
        <end position="1086"/>
    </location>
</feature>
<name>A8XVV1_CAEBR</name>
<evidence type="ECO:0000256" key="19">
    <source>
        <dbReference type="SAM" id="SignalP"/>
    </source>
</evidence>
<dbReference type="FunFam" id="3.30.70.1230:FF:000105">
    <property type="entry name" value="Receptor-type guanylate cyclase gcy-21"/>
    <property type="match status" value="1"/>
</dbReference>
<comment type="similarity">
    <text evidence="15">Belongs to the adenylyl cyclase class-4/guanylyl cyclase family.</text>
</comment>
<dbReference type="SUPFAM" id="SSF55073">
    <property type="entry name" value="Nucleotide cyclase"/>
    <property type="match status" value="2"/>
</dbReference>
<evidence type="ECO:0000256" key="9">
    <source>
        <dbReference type="ARBA" id="ARBA00023054"/>
    </source>
</evidence>
<keyword evidence="12" id="KW-0325">Glycoprotein</keyword>
<dbReference type="InterPro" id="IPR001245">
    <property type="entry name" value="Ser-Thr/Tyr_kinase_cat_dom"/>
</dbReference>
<keyword evidence="9 17" id="KW-0175">Coiled coil</keyword>